<dbReference type="Proteomes" id="UP000305888">
    <property type="component" value="Chromosome"/>
</dbReference>
<evidence type="ECO:0000256" key="6">
    <source>
        <dbReference type="ARBA" id="ARBA00022801"/>
    </source>
</evidence>
<keyword evidence="3 9" id="KW-0645">Protease</keyword>
<dbReference type="EMBL" id="CP040818">
    <property type="protein sequence ID" value="QDL93647.1"/>
    <property type="molecule type" value="Genomic_DNA"/>
</dbReference>
<dbReference type="UniPathway" id="UPA00665"/>
<dbReference type="OrthoDB" id="9810259at2"/>
<dbReference type="KEGG" id="ppru:FDP22_08360"/>
<evidence type="ECO:0000256" key="11">
    <source>
        <dbReference type="RuleBase" id="RU004181"/>
    </source>
</evidence>
<keyword evidence="13" id="KW-1185">Reference proteome</keyword>
<evidence type="ECO:0000256" key="8">
    <source>
        <dbReference type="ARBA" id="ARBA00023136"/>
    </source>
</evidence>
<comment type="caution">
    <text evidence="9">Lacks conserved residue(s) required for the propagation of feature annotation.</text>
</comment>
<feature type="transmembrane region" description="Helical" evidence="9">
    <location>
        <begin position="129"/>
        <end position="150"/>
    </location>
</feature>
<name>A0A5B8FIU6_9RHOB</name>
<dbReference type="HAMAP" id="MF_00161">
    <property type="entry name" value="LspA"/>
    <property type="match status" value="1"/>
</dbReference>
<comment type="function">
    <text evidence="9 10">This protein specifically catalyzes the removal of signal peptides from prolipoproteins.</text>
</comment>
<evidence type="ECO:0000256" key="3">
    <source>
        <dbReference type="ARBA" id="ARBA00022670"/>
    </source>
</evidence>
<dbReference type="NCBIfam" id="TIGR00077">
    <property type="entry name" value="lspA"/>
    <property type="match status" value="1"/>
</dbReference>
<comment type="catalytic activity">
    <reaction evidence="9 10">
        <text>Release of signal peptides from bacterial membrane prolipoproteins. Hydrolyzes -Xaa-Yaa-Zaa-|-(S,diacylglyceryl)Cys-, in which Xaa is hydrophobic (preferably Leu), and Yaa (Ala or Ser) and Zaa (Gly or Ala) have small, neutral side chains.</text>
        <dbReference type="EC" id="3.4.23.36"/>
    </reaction>
</comment>
<comment type="pathway">
    <text evidence="9">Protein modification; lipoprotein biosynthesis (signal peptide cleavage).</text>
</comment>
<feature type="active site" evidence="9">
    <location>
        <position position="135"/>
    </location>
</feature>
<dbReference type="PROSITE" id="PS00855">
    <property type="entry name" value="SPASE_II"/>
    <property type="match status" value="1"/>
</dbReference>
<evidence type="ECO:0000256" key="7">
    <source>
        <dbReference type="ARBA" id="ARBA00022989"/>
    </source>
</evidence>
<dbReference type="InterPro" id="IPR001872">
    <property type="entry name" value="Peptidase_A8"/>
</dbReference>
<dbReference type="EC" id="3.4.23.36" evidence="9"/>
<keyword evidence="6 9" id="KW-0378">Hydrolase</keyword>
<gene>
    <name evidence="9 12" type="primary">lspA</name>
    <name evidence="12" type="ORF">FDP22_08360</name>
</gene>
<dbReference type="PANTHER" id="PTHR33695:SF1">
    <property type="entry name" value="LIPOPROTEIN SIGNAL PEPTIDASE"/>
    <property type="match status" value="1"/>
</dbReference>
<sequence length="160" mass="16989">MRRALLTALPVFALDQLSKYAVVVGLNLDAVGRVEVAPPYLVFQMAWNRGVNFGLLSNDSTLGPWLLVALSVAVSVALALWSRRMRGWTLPAAVGLVIGGALGNAIDRVLWGAVADFINMSCCGFTSPWSFNVADIAIFAGAAALIVFSGREGKPAGRKR</sequence>
<feature type="transmembrane region" description="Helical" evidence="9">
    <location>
        <begin position="62"/>
        <end position="81"/>
    </location>
</feature>
<protein>
    <recommendedName>
        <fullName evidence="9">Lipoprotein signal peptidase</fullName>
        <ecNumber evidence="9">3.4.23.36</ecNumber>
    </recommendedName>
    <alternativeName>
        <fullName evidence="9">Prolipoprotein signal peptidase</fullName>
    </alternativeName>
    <alternativeName>
        <fullName evidence="9">Signal peptidase II</fullName>
        <shortName evidence="9">SPase II</shortName>
    </alternativeName>
</protein>
<evidence type="ECO:0000313" key="13">
    <source>
        <dbReference type="Proteomes" id="UP000305888"/>
    </source>
</evidence>
<dbReference type="GO" id="GO:0005886">
    <property type="term" value="C:plasma membrane"/>
    <property type="evidence" value="ECO:0007669"/>
    <property type="project" value="UniProtKB-SubCell"/>
</dbReference>
<evidence type="ECO:0000256" key="5">
    <source>
        <dbReference type="ARBA" id="ARBA00022750"/>
    </source>
</evidence>
<dbReference type="GO" id="GO:0006508">
    <property type="term" value="P:proteolysis"/>
    <property type="evidence" value="ECO:0007669"/>
    <property type="project" value="UniProtKB-KW"/>
</dbReference>
<keyword evidence="4 9" id="KW-0812">Transmembrane</keyword>
<evidence type="ECO:0000256" key="9">
    <source>
        <dbReference type="HAMAP-Rule" id="MF_00161"/>
    </source>
</evidence>
<feature type="active site" evidence="9">
    <location>
        <position position="116"/>
    </location>
</feature>
<keyword evidence="5 9" id="KW-0064">Aspartyl protease</keyword>
<keyword evidence="2 9" id="KW-1003">Cell membrane</keyword>
<comment type="similarity">
    <text evidence="1 9 11">Belongs to the peptidase A8 family.</text>
</comment>
<proteinExistence type="inferred from homology"/>
<evidence type="ECO:0000256" key="4">
    <source>
        <dbReference type="ARBA" id="ARBA00022692"/>
    </source>
</evidence>
<dbReference type="AlphaFoldDB" id="A0A5B8FIU6"/>
<evidence type="ECO:0000256" key="1">
    <source>
        <dbReference type="ARBA" id="ARBA00006139"/>
    </source>
</evidence>
<evidence type="ECO:0000313" key="12">
    <source>
        <dbReference type="EMBL" id="QDL93647.1"/>
    </source>
</evidence>
<dbReference type="Pfam" id="PF01252">
    <property type="entry name" value="Peptidase_A8"/>
    <property type="match status" value="1"/>
</dbReference>
<feature type="transmembrane region" description="Helical" evidence="9">
    <location>
        <begin position="88"/>
        <end position="106"/>
    </location>
</feature>
<organism evidence="12 13">
    <name type="scientific">Paroceanicella profunda</name>
    <dbReference type="NCBI Taxonomy" id="2579971"/>
    <lineage>
        <taxon>Bacteria</taxon>
        <taxon>Pseudomonadati</taxon>
        <taxon>Pseudomonadota</taxon>
        <taxon>Alphaproteobacteria</taxon>
        <taxon>Rhodobacterales</taxon>
        <taxon>Paracoccaceae</taxon>
        <taxon>Paroceanicella</taxon>
    </lineage>
</organism>
<accession>A0A5B8FIU6</accession>
<reference evidence="12 13" key="1">
    <citation type="submission" date="2019-06" db="EMBL/GenBank/DDBJ databases">
        <title>Genome sequence of Rhodobacteraceae bacterium D4M1.</title>
        <authorList>
            <person name="Cao J."/>
        </authorList>
    </citation>
    <scope>NUCLEOTIDE SEQUENCE [LARGE SCALE GENOMIC DNA]</scope>
    <source>
        <strain evidence="12 13">D4M1</strain>
    </source>
</reference>
<evidence type="ECO:0000256" key="2">
    <source>
        <dbReference type="ARBA" id="ARBA00022475"/>
    </source>
</evidence>
<comment type="subcellular location">
    <subcellularLocation>
        <location evidence="9">Cell membrane</location>
        <topology evidence="9">Multi-pass membrane protein</topology>
    </subcellularLocation>
</comment>
<keyword evidence="7 9" id="KW-1133">Transmembrane helix</keyword>
<dbReference type="GO" id="GO:0004190">
    <property type="term" value="F:aspartic-type endopeptidase activity"/>
    <property type="evidence" value="ECO:0007669"/>
    <property type="project" value="UniProtKB-UniRule"/>
</dbReference>
<dbReference type="PANTHER" id="PTHR33695">
    <property type="entry name" value="LIPOPROTEIN SIGNAL PEPTIDASE"/>
    <property type="match status" value="1"/>
</dbReference>
<keyword evidence="8 9" id="KW-0472">Membrane</keyword>
<evidence type="ECO:0000256" key="10">
    <source>
        <dbReference type="RuleBase" id="RU000594"/>
    </source>
</evidence>
<dbReference type="PRINTS" id="PR00781">
    <property type="entry name" value="LIPOSIGPTASE"/>
</dbReference>